<protein>
    <submittedName>
        <fullName evidence="2">Uncharacterized protein</fullName>
    </submittedName>
</protein>
<feature type="region of interest" description="Disordered" evidence="1">
    <location>
        <begin position="37"/>
        <end position="69"/>
    </location>
</feature>
<feature type="compositionally biased region" description="Polar residues" evidence="1">
    <location>
        <begin position="149"/>
        <end position="160"/>
    </location>
</feature>
<feature type="region of interest" description="Disordered" evidence="1">
    <location>
        <begin position="129"/>
        <end position="160"/>
    </location>
</feature>
<accession>A0A9Q1GNB6</accession>
<sequence>MHQPQPTTPCLLELPLCTECTAPAHWLLTLSNRTHVPRTEPEDIGDISNGSRDDEYYHDEYDGPQPYHRRGRLKIRSSKKEEQASVSQAVVVPAQAYVAQHFFSPPSRTQHVTFLPSSLLRGPILSTAQKPNVPLHSADPTPFGISGQRYANNKDISLHN</sequence>
<comment type="caution">
    <text evidence="2">The sequence shown here is derived from an EMBL/GenBank/DDBJ whole genome shotgun (WGS) entry which is preliminary data.</text>
</comment>
<evidence type="ECO:0000313" key="3">
    <source>
        <dbReference type="Proteomes" id="UP001153076"/>
    </source>
</evidence>
<gene>
    <name evidence="2" type="ORF">Cgig2_013492</name>
</gene>
<proteinExistence type="predicted"/>
<dbReference type="EMBL" id="JAKOGI010001835">
    <property type="protein sequence ID" value="KAJ8423896.1"/>
    <property type="molecule type" value="Genomic_DNA"/>
</dbReference>
<keyword evidence="3" id="KW-1185">Reference proteome</keyword>
<dbReference type="AlphaFoldDB" id="A0A9Q1GNB6"/>
<organism evidence="2 3">
    <name type="scientific">Carnegiea gigantea</name>
    <dbReference type="NCBI Taxonomy" id="171969"/>
    <lineage>
        <taxon>Eukaryota</taxon>
        <taxon>Viridiplantae</taxon>
        <taxon>Streptophyta</taxon>
        <taxon>Embryophyta</taxon>
        <taxon>Tracheophyta</taxon>
        <taxon>Spermatophyta</taxon>
        <taxon>Magnoliopsida</taxon>
        <taxon>eudicotyledons</taxon>
        <taxon>Gunneridae</taxon>
        <taxon>Pentapetalae</taxon>
        <taxon>Caryophyllales</taxon>
        <taxon>Cactineae</taxon>
        <taxon>Cactaceae</taxon>
        <taxon>Cactoideae</taxon>
        <taxon>Echinocereeae</taxon>
        <taxon>Carnegiea</taxon>
    </lineage>
</organism>
<name>A0A9Q1GNB6_9CARY</name>
<dbReference type="Proteomes" id="UP001153076">
    <property type="component" value="Unassembled WGS sequence"/>
</dbReference>
<reference evidence="2" key="1">
    <citation type="submission" date="2022-04" db="EMBL/GenBank/DDBJ databases">
        <title>Carnegiea gigantea Genome sequencing and assembly v2.</title>
        <authorList>
            <person name="Copetti D."/>
            <person name="Sanderson M.J."/>
            <person name="Burquez A."/>
            <person name="Wojciechowski M.F."/>
        </authorList>
    </citation>
    <scope>NUCLEOTIDE SEQUENCE</scope>
    <source>
        <strain evidence="2">SGP5-SGP5p</strain>
        <tissue evidence="2">Aerial part</tissue>
    </source>
</reference>
<evidence type="ECO:0000256" key="1">
    <source>
        <dbReference type="SAM" id="MobiDB-lite"/>
    </source>
</evidence>
<feature type="compositionally biased region" description="Basic and acidic residues" evidence="1">
    <location>
        <begin position="51"/>
        <end position="61"/>
    </location>
</feature>
<evidence type="ECO:0000313" key="2">
    <source>
        <dbReference type="EMBL" id="KAJ8423896.1"/>
    </source>
</evidence>